<evidence type="ECO:0000256" key="7">
    <source>
        <dbReference type="ARBA" id="ARBA00023278"/>
    </source>
</evidence>
<evidence type="ECO:0000256" key="2">
    <source>
        <dbReference type="ARBA" id="ARBA00008963"/>
    </source>
</evidence>
<dbReference type="GO" id="GO:0005179">
    <property type="term" value="F:hormone activity"/>
    <property type="evidence" value="ECO:0007669"/>
    <property type="project" value="UniProtKB-KW"/>
</dbReference>
<comment type="similarity">
    <text evidence="2">Belongs to the C-terminally encoded plant signaling peptide (CEP) family.</text>
</comment>
<feature type="signal peptide" evidence="9">
    <location>
        <begin position="1"/>
        <end position="28"/>
    </location>
</feature>
<evidence type="ECO:0000256" key="5">
    <source>
        <dbReference type="ARBA" id="ARBA00022702"/>
    </source>
</evidence>
<dbReference type="PANTHER" id="PTHR33348">
    <property type="entry name" value="PRECURSOR OF CEP5"/>
    <property type="match status" value="1"/>
</dbReference>
<comment type="caution">
    <text evidence="11">The sequence shown here is derived from an EMBL/GenBank/DDBJ whole genome shotgun (WGS) entry which is preliminary data.</text>
</comment>
<evidence type="ECO:0000313" key="11">
    <source>
        <dbReference type="EMBL" id="RYR48262.1"/>
    </source>
</evidence>
<dbReference type="Proteomes" id="UP000289738">
    <property type="component" value="Chromosome A07"/>
</dbReference>
<keyword evidence="5" id="KW-0372">Hormone</keyword>
<evidence type="ECO:0000313" key="12">
    <source>
        <dbReference type="Proteomes" id="UP000289738"/>
    </source>
</evidence>
<name>A0A445CBD9_ARAHY</name>
<dbReference type="Gramene" id="arahy.Tifrunner.gnm2.ann2.Ah17g392800.1">
    <property type="protein sequence ID" value="arahy.Tifrunner.gnm2.ann2.Ah17g392800.1-CDS-1"/>
    <property type="gene ID" value="arahy.Tifrunner.gnm2.ann2.Ah17g392800"/>
</dbReference>
<sequence length="104" mass="11237">MANSKLVFIVSSILLALVILNGTFSVLGRPLKTENNNNVKVPTAYEDEDNIDKMAIAAEKTVVWRRYTSQNSPPADGVGNWTDDFRPTDPGHSPGAGHSSPTPN</sequence>
<gene>
    <name evidence="11" type="ORF">Ahy_A07g034269</name>
    <name evidence="10" type="ORF">Ahy_A08g037884</name>
</gene>
<keyword evidence="3" id="KW-0052">Apoplast</keyword>
<dbReference type="SMR" id="A0A445CBD9"/>
<protein>
    <submittedName>
        <fullName evidence="11">Uncharacterized protein</fullName>
    </submittedName>
</protein>
<evidence type="ECO:0000313" key="10">
    <source>
        <dbReference type="EMBL" id="RYR41482.1"/>
    </source>
</evidence>
<dbReference type="GO" id="GO:2000280">
    <property type="term" value="P:regulation of root development"/>
    <property type="evidence" value="ECO:0007669"/>
    <property type="project" value="TreeGrafter"/>
</dbReference>
<keyword evidence="12" id="KW-1185">Reference proteome</keyword>
<dbReference type="GO" id="GO:0006995">
    <property type="term" value="P:cellular response to nitrogen starvation"/>
    <property type="evidence" value="ECO:0007669"/>
    <property type="project" value="UniProtKB-ARBA"/>
</dbReference>
<keyword evidence="4" id="KW-0964">Secreted</keyword>
<dbReference type="GO" id="GO:0048364">
    <property type="term" value="P:root development"/>
    <property type="evidence" value="ECO:0007669"/>
    <property type="project" value="InterPro"/>
</dbReference>
<evidence type="ECO:0000256" key="9">
    <source>
        <dbReference type="SAM" id="SignalP"/>
    </source>
</evidence>
<dbReference type="AlphaFoldDB" id="A0A445CBD9"/>
<accession>A0A445CBD9</accession>
<dbReference type="GO" id="GO:1901371">
    <property type="term" value="P:regulation of leaf morphogenesis"/>
    <property type="evidence" value="ECO:0007669"/>
    <property type="project" value="TreeGrafter"/>
</dbReference>
<dbReference type="PANTHER" id="PTHR33348:SF39">
    <property type="entry name" value="PRECURSOR OF CEP5"/>
    <property type="match status" value="1"/>
</dbReference>
<dbReference type="EMBL" id="SDMP01000007">
    <property type="protein sequence ID" value="RYR48262.1"/>
    <property type="molecule type" value="Genomic_DNA"/>
</dbReference>
<feature type="chain" id="PRO_5036113054" evidence="9">
    <location>
        <begin position="29"/>
        <end position="104"/>
    </location>
</feature>
<organism evidence="11 12">
    <name type="scientific">Arachis hypogaea</name>
    <name type="common">Peanut</name>
    <dbReference type="NCBI Taxonomy" id="3818"/>
    <lineage>
        <taxon>Eukaryota</taxon>
        <taxon>Viridiplantae</taxon>
        <taxon>Streptophyta</taxon>
        <taxon>Embryophyta</taxon>
        <taxon>Tracheophyta</taxon>
        <taxon>Spermatophyta</taxon>
        <taxon>Magnoliopsida</taxon>
        <taxon>eudicotyledons</taxon>
        <taxon>Gunneridae</taxon>
        <taxon>Pentapetalae</taxon>
        <taxon>rosids</taxon>
        <taxon>fabids</taxon>
        <taxon>Fabales</taxon>
        <taxon>Fabaceae</taxon>
        <taxon>Papilionoideae</taxon>
        <taxon>50 kb inversion clade</taxon>
        <taxon>dalbergioids sensu lato</taxon>
        <taxon>Dalbergieae</taxon>
        <taxon>Pterocarpus clade</taxon>
        <taxon>Arachis</taxon>
    </lineage>
</organism>
<reference evidence="11 12" key="1">
    <citation type="submission" date="2019-01" db="EMBL/GenBank/DDBJ databases">
        <title>Sequencing of cultivated peanut Arachis hypogaea provides insights into genome evolution and oil improvement.</title>
        <authorList>
            <person name="Chen X."/>
        </authorList>
    </citation>
    <scope>NUCLEOTIDE SEQUENCE [LARGE SCALE GENOMIC DNA]</scope>
    <source>
        <strain evidence="12">cv. Fuhuasheng</strain>
        <strain evidence="11">GDAAS-fuhuasheng2018</strain>
        <tissue evidence="11">Leaves</tissue>
    </source>
</reference>
<dbReference type="InterPro" id="IPR033250">
    <property type="entry name" value="CEP"/>
</dbReference>
<comment type="subcellular location">
    <subcellularLocation>
        <location evidence="1">Secreted</location>
        <location evidence="1">Extracellular space</location>
        <location evidence="1">Apoplast</location>
    </subcellularLocation>
</comment>
<feature type="region of interest" description="Disordered" evidence="8">
    <location>
        <begin position="69"/>
        <end position="104"/>
    </location>
</feature>
<evidence type="ECO:0000256" key="6">
    <source>
        <dbReference type="ARBA" id="ARBA00022729"/>
    </source>
</evidence>
<dbReference type="GO" id="GO:0048046">
    <property type="term" value="C:apoplast"/>
    <property type="evidence" value="ECO:0007669"/>
    <property type="project" value="UniProtKB-SubCell"/>
</dbReference>
<keyword evidence="7" id="KW-0379">Hydroxylation</keyword>
<dbReference type="EMBL" id="SDMP01000008">
    <property type="protein sequence ID" value="RYR41482.1"/>
    <property type="molecule type" value="Genomic_DNA"/>
</dbReference>
<dbReference type="Proteomes" id="UP000289738">
    <property type="component" value="Chromosome A08"/>
</dbReference>
<evidence type="ECO:0000256" key="8">
    <source>
        <dbReference type="SAM" id="MobiDB-lite"/>
    </source>
</evidence>
<evidence type="ECO:0000256" key="3">
    <source>
        <dbReference type="ARBA" id="ARBA00022523"/>
    </source>
</evidence>
<keyword evidence="6 9" id="KW-0732">Signal</keyword>
<evidence type="ECO:0000256" key="1">
    <source>
        <dbReference type="ARBA" id="ARBA00004271"/>
    </source>
</evidence>
<evidence type="ECO:0000256" key="4">
    <source>
        <dbReference type="ARBA" id="ARBA00022525"/>
    </source>
</evidence>
<dbReference type="Gramene" id="arahy.Tifrunner.gnm2.ann2.Ah08g042500.1">
    <property type="protein sequence ID" value="arahy.Tifrunner.gnm2.ann2.Ah08g042500.1-CDS-1"/>
    <property type="gene ID" value="arahy.Tifrunner.gnm2.ann2.Ah08g042500"/>
</dbReference>
<proteinExistence type="inferred from homology"/>
<dbReference type="GO" id="GO:1902025">
    <property type="term" value="P:nitrate import"/>
    <property type="evidence" value="ECO:0007669"/>
    <property type="project" value="TreeGrafter"/>
</dbReference>